<dbReference type="AlphaFoldDB" id="A0A5B2WYH3"/>
<dbReference type="InterPro" id="IPR007278">
    <property type="entry name" value="DUF397"/>
</dbReference>
<gene>
    <name evidence="2" type="ORF">F0L68_28290</name>
</gene>
<dbReference type="EMBL" id="VUOB01000056">
    <property type="protein sequence ID" value="KAA2255469.1"/>
    <property type="molecule type" value="Genomic_DNA"/>
</dbReference>
<organism evidence="2 3">
    <name type="scientific">Solihabitans fulvus</name>
    <dbReference type="NCBI Taxonomy" id="1892852"/>
    <lineage>
        <taxon>Bacteria</taxon>
        <taxon>Bacillati</taxon>
        <taxon>Actinomycetota</taxon>
        <taxon>Actinomycetes</taxon>
        <taxon>Pseudonocardiales</taxon>
        <taxon>Pseudonocardiaceae</taxon>
        <taxon>Solihabitans</taxon>
    </lineage>
</organism>
<keyword evidence="3" id="KW-1185">Reference proteome</keyword>
<accession>A0A5B2WYH3</accession>
<sequence length="63" mass="7145">MIDYPTWRKSSRSSNQTTCVELSVSVELTSIRDTKNRNGGTLAFADMPYQVFLNAIKAGRFDR</sequence>
<evidence type="ECO:0000313" key="2">
    <source>
        <dbReference type="EMBL" id="KAA2255469.1"/>
    </source>
</evidence>
<protein>
    <submittedName>
        <fullName evidence="2">DUF397 domain-containing protein</fullName>
    </submittedName>
</protein>
<dbReference type="OrthoDB" id="3694945at2"/>
<dbReference type="Proteomes" id="UP000323454">
    <property type="component" value="Unassembled WGS sequence"/>
</dbReference>
<dbReference type="RefSeq" id="WP_149852877.1">
    <property type="nucleotide sequence ID" value="NZ_VUOB01000056.1"/>
</dbReference>
<reference evidence="2 3" key="1">
    <citation type="submission" date="2019-09" db="EMBL/GenBank/DDBJ databases">
        <title>Goodfellowia gen. nov., a new genus of the Pseudonocardineae related to Actinoalloteichus, containing Goodfellowia coeruleoviolacea gen. nov., comb. nov. gen. nov., comb. nov.</title>
        <authorList>
            <person name="Labeda D."/>
        </authorList>
    </citation>
    <scope>NUCLEOTIDE SEQUENCE [LARGE SCALE GENOMIC DNA]</scope>
    <source>
        <strain evidence="2 3">AN110305</strain>
    </source>
</reference>
<reference evidence="2 3" key="2">
    <citation type="submission" date="2019-09" db="EMBL/GenBank/DDBJ databases">
        <authorList>
            <person name="Jin C."/>
        </authorList>
    </citation>
    <scope>NUCLEOTIDE SEQUENCE [LARGE SCALE GENOMIC DNA]</scope>
    <source>
        <strain evidence="2 3">AN110305</strain>
    </source>
</reference>
<evidence type="ECO:0000259" key="1">
    <source>
        <dbReference type="Pfam" id="PF04149"/>
    </source>
</evidence>
<proteinExistence type="predicted"/>
<evidence type="ECO:0000313" key="3">
    <source>
        <dbReference type="Proteomes" id="UP000323454"/>
    </source>
</evidence>
<name>A0A5B2WYH3_9PSEU</name>
<feature type="domain" description="DUF397" evidence="1">
    <location>
        <begin position="6"/>
        <end position="57"/>
    </location>
</feature>
<comment type="caution">
    <text evidence="2">The sequence shown here is derived from an EMBL/GenBank/DDBJ whole genome shotgun (WGS) entry which is preliminary data.</text>
</comment>
<dbReference type="Pfam" id="PF04149">
    <property type="entry name" value="DUF397"/>
    <property type="match status" value="1"/>
</dbReference>